<dbReference type="Proteomes" id="UP001529510">
    <property type="component" value="Unassembled WGS sequence"/>
</dbReference>
<dbReference type="InterPro" id="IPR045163">
    <property type="entry name" value="Focadhesin/RST1"/>
</dbReference>
<organism evidence="2 3">
    <name type="scientific">Cirrhinus mrigala</name>
    <name type="common">Mrigala</name>
    <dbReference type="NCBI Taxonomy" id="683832"/>
    <lineage>
        <taxon>Eukaryota</taxon>
        <taxon>Metazoa</taxon>
        <taxon>Chordata</taxon>
        <taxon>Craniata</taxon>
        <taxon>Vertebrata</taxon>
        <taxon>Euteleostomi</taxon>
        <taxon>Actinopterygii</taxon>
        <taxon>Neopterygii</taxon>
        <taxon>Teleostei</taxon>
        <taxon>Ostariophysi</taxon>
        <taxon>Cypriniformes</taxon>
        <taxon>Cyprinidae</taxon>
        <taxon>Labeoninae</taxon>
        <taxon>Labeonini</taxon>
        <taxon>Cirrhinus</taxon>
    </lineage>
</organism>
<feature type="non-terminal residue" evidence="2">
    <location>
        <position position="1"/>
    </location>
</feature>
<feature type="signal peptide" evidence="1">
    <location>
        <begin position="1"/>
        <end position="21"/>
    </location>
</feature>
<dbReference type="PANTHER" id="PTHR16212:SF4">
    <property type="entry name" value="FOCADHESIN"/>
    <property type="match status" value="1"/>
</dbReference>
<keyword evidence="3" id="KW-1185">Reference proteome</keyword>
<evidence type="ECO:0000313" key="2">
    <source>
        <dbReference type="EMBL" id="KAL0189416.1"/>
    </source>
</evidence>
<feature type="non-terminal residue" evidence="2">
    <location>
        <position position="69"/>
    </location>
</feature>
<accession>A0ABD0QT77</accession>
<evidence type="ECO:0000313" key="3">
    <source>
        <dbReference type="Proteomes" id="UP001529510"/>
    </source>
</evidence>
<dbReference type="EMBL" id="JAMKFB020000007">
    <property type="protein sequence ID" value="KAL0189416.1"/>
    <property type="molecule type" value="Genomic_DNA"/>
</dbReference>
<evidence type="ECO:0000256" key="1">
    <source>
        <dbReference type="SAM" id="SignalP"/>
    </source>
</evidence>
<name>A0ABD0QT77_CIRMR</name>
<feature type="chain" id="PRO_5044830436" evidence="1">
    <location>
        <begin position="22"/>
        <end position="69"/>
    </location>
</feature>
<dbReference type="AlphaFoldDB" id="A0ABD0QT77"/>
<dbReference type="PANTHER" id="PTHR16212">
    <property type="entry name" value="FOCADHESIN FAMILY MEMBER"/>
    <property type="match status" value="1"/>
</dbReference>
<gene>
    <name evidence="2" type="ORF">M9458_016515</name>
</gene>
<reference evidence="2 3" key="1">
    <citation type="submission" date="2024-05" db="EMBL/GenBank/DDBJ databases">
        <title>Genome sequencing and assembly of Indian major carp, Cirrhinus mrigala (Hamilton, 1822).</title>
        <authorList>
            <person name="Mohindra V."/>
            <person name="Chowdhury L.M."/>
            <person name="Lal K."/>
            <person name="Jena J.K."/>
        </authorList>
    </citation>
    <scope>NUCLEOTIDE SEQUENCE [LARGE SCALE GENOMIC DNA]</scope>
    <source>
        <strain evidence="2">CM1030</strain>
        <tissue evidence="2">Blood</tissue>
    </source>
</reference>
<protein>
    <submittedName>
        <fullName evidence="2">Uncharacterized protein</fullName>
    </submittedName>
</protein>
<proteinExistence type="predicted"/>
<comment type="caution">
    <text evidence="2">The sequence shown here is derived from an EMBL/GenBank/DDBJ whole genome shotgun (WGS) entry which is preliminary data.</text>
</comment>
<keyword evidence="1" id="KW-0732">Signal</keyword>
<sequence>VIARSCAALGLALLVPVLVTSRRENIPAILGTLAAGLPGSRTADESQALQFHSGLALGMFLAWLHDERV</sequence>